<name>A0AAN5C2I9_ASPOZ</name>
<protein>
    <submittedName>
        <fullName evidence="1">Unnamed protein product</fullName>
    </submittedName>
</protein>
<dbReference type="EMBL" id="BSYA01000163">
    <property type="protein sequence ID" value="GMG35285.1"/>
    <property type="molecule type" value="Genomic_DNA"/>
</dbReference>
<reference evidence="1" key="1">
    <citation type="submission" date="2023-04" db="EMBL/GenBank/DDBJ databases">
        <title>Aspergillus oryzae NBRC 4228.</title>
        <authorList>
            <person name="Ichikawa N."/>
            <person name="Sato H."/>
            <person name="Tonouchi N."/>
        </authorList>
    </citation>
    <scope>NUCLEOTIDE SEQUENCE</scope>
    <source>
        <strain evidence="1">NBRC 4228</strain>
    </source>
</reference>
<organism evidence="1 2">
    <name type="scientific">Aspergillus oryzae</name>
    <name type="common">Yellow koji mold</name>
    <dbReference type="NCBI Taxonomy" id="5062"/>
    <lineage>
        <taxon>Eukaryota</taxon>
        <taxon>Fungi</taxon>
        <taxon>Dikarya</taxon>
        <taxon>Ascomycota</taxon>
        <taxon>Pezizomycotina</taxon>
        <taxon>Eurotiomycetes</taxon>
        <taxon>Eurotiomycetidae</taxon>
        <taxon>Eurotiales</taxon>
        <taxon>Aspergillaceae</taxon>
        <taxon>Aspergillus</taxon>
        <taxon>Aspergillus subgen. Circumdati</taxon>
    </lineage>
</organism>
<proteinExistence type="predicted"/>
<accession>A0AAN5C2I9</accession>
<evidence type="ECO:0000313" key="2">
    <source>
        <dbReference type="Proteomes" id="UP001165205"/>
    </source>
</evidence>
<evidence type="ECO:0000313" key="1">
    <source>
        <dbReference type="EMBL" id="GMG35285.1"/>
    </source>
</evidence>
<sequence length="87" mass="8853">MLAVLAQGMAVDDEVLYPGGVGGIEQPYECPGESGVGGDNAWSPEAQGSATGATGGLIGYNNTGPSVLPSIAFHVLLETRQIYSKIT</sequence>
<dbReference type="Proteomes" id="UP001165205">
    <property type="component" value="Unassembled WGS sequence"/>
</dbReference>
<dbReference type="AlphaFoldDB" id="A0AAN5C2I9"/>
<comment type="caution">
    <text evidence="1">The sequence shown here is derived from an EMBL/GenBank/DDBJ whole genome shotgun (WGS) entry which is preliminary data.</text>
</comment>
<gene>
    <name evidence="1" type="ORF">Aory04_001051300</name>
</gene>